<feature type="domain" description="DJ-1/PfpI" evidence="2">
    <location>
        <begin position="33"/>
        <end position="205"/>
    </location>
</feature>
<keyword evidence="1" id="KW-0732">Signal</keyword>
<dbReference type="Proteomes" id="UP001595476">
    <property type="component" value="Unassembled WGS sequence"/>
</dbReference>
<sequence>MTGRIRGFTVGAVLLSATVSGVAMSTPAMADDKRIGIIVFDGVLSSDVTAPIEVFGIASKKSWFSDYETLVINVGDSELITTEEGITLKVDAHVKDRPKVDVLLMPSSYDMDPLLENQQLIDYIEQTSKTAEWMASNCSGAFVLAEAGVLDGKKATTWAGGESGLESAYPKVDVQYDTNYVIDGNVITSNGSVVSYQAALALLEQMSSERKATEVREALQMQRVWKVM</sequence>
<evidence type="ECO:0000313" key="3">
    <source>
        <dbReference type="EMBL" id="MFC3152303.1"/>
    </source>
</evidence>
<reference evidence="4" key="1">
    <citation type="journal article" date="2019" name="Int. J. Syst. Evol. Microbiol.">
        <title>The Global Catalogue of Microorganisms (GCM) 10K type strain sequencing project: providing services to taxonomists for standard genome sequencing and annotation.</title>
        <authorList>
            <consortium name="The Broad Institute Genomics Platform"/>
            <consortium name="The Broad Institute Genome Sequencing Center for Infectious Disease"/>
            <person name="Wu L."/>
            <person name="Ma J."/>
        </authorList>
    </citation>
    <scope>NUCLEOTIDE SEQUENCE [LARGE SCALE GENOMIC DNA]</scope>
    <source>
        <strain evidence="4">KCTC 52438</strain>
    </source>
</reference>
<dbReference type="GO" id="GO:0016829">
    <property type="term" value="F:lyase activity"/>
    <property type="evidence" value="ECO:0007669"/>
    <property type="project" value="UniProtKB-KW"/>
</dbReference>
<dbReference type="PANTHER" id="PTHR43130:SF3">
    <property type="entry name" value="HTH-TYPE TRANSCRIPTIONAL REGULATOR RV1931C"/>
    <property type="match status" value="1"/>
</dbReference>
<keyword evidence="4" id="KW-1185">Reference proteome</keyword>
<feature type="chain" id="PRO_5047459956" evidence="1">
    <location>
        <begin position="31"/>
        <end position="228"/>
    </location>
</feature>
<name>A0ABV7HI60_9GAMM</name>
<dbReference type="InterPro" id="IPR052158">
    <property type="entry name" value="INH-QAR"/>
</dbReference>
<dbReference type="CDD" id="cd03139">
    <property type="entry name" value="GATase1_PfpI_2"/>
    <property type="match status" value="1"/>
</dbReference>
<proteinExistence type="predicted"/>
<dbReference type="PANTHER" id="PTHR43130">
    <property type="entry name" value="ARAC-FAMILY TRANSCRIPTIONAL REGULATOR"/>
    <property type="match status" value="1"/>
</dbReference>
<evidence type="ECO:0000259" key="2">
    <source>
        <dbReference type="Pfam" id="PF01965"/>
    </source>
</evidence>
<keyword evidence="3" id="KW-0456">Lyase</keyword>
<dbReference type="RefSeq" id="WP_386722230.1">
    <property type="nucleotide sequence ID" value="NZ_JBHRSZ010000006.1"/>
</dbReference>
<dbReference type="Pfam" id="PF01965">
    <property type="entry name" value="DJ-1_PfpI"/>
    <property type="match status" value="1"/>
</dbReference>
<feature type="signal peptide" evidence="1">
    <location>
        <begin position="1"/>
        <end position="30"/>
    </location>
</feature>
<dbReference type="EC" id="4.2.1.-" evidence="3"/>
<dbReference type="Gene3D" id="3.40.50.880">
    <property type="match status" value="1"/>
</dbReference>
<comment type="caution">
    <text evidence="3">The sequence shown here is derived from an EMBL/GenBank/DDBJ whole genome shotgun (WGS) entry which is preliminary data.</text>
</comment>
<dbReference type="SUPFAM" id="SSF52317">
    <property type="entry name" value="Class I glutamine amidotransferase-like"/>
    <property type="match status" value="1"/>
</dbReference>
<dbReference type="EMBL" id="JBHRSZ010000006">
    <property type="protein sequence ID" value="MFC3152303.1"/>
    <property type="molecule type" value="Genomic_DNA"/>
</dbReference>
<protein>
    <submittedName>
        <fullName evidence="3">DJ-1/PfpI family protein</fullName>
        <ecNumber evidence="3">4.2.1.-</ecNumber>
    </submittedName>
</protein>
<dbReference type="InterPro" id="IPR002818">
    <property type="entry name" value="DJ-1/PfpI"/>
</dbReference>
<accession>A0ABV7HI60</accession>
<dbReference type="InterPro" id="IPR029062">
    <property type="entry name" value="Class_I_gatase-like"/>
</dbReference>
<evidence type="ECO:0000256" key="1">
    <source>
        <dbReference type="SAM" id="SignalP"/>
    </source>
</evidence>
<evidence type="ECO:0000313" key="4">
    <source>
        <dbReference type="Proteomes" id="UP001595476"/>
    </source>
</evidence>
<organism evidence="3 4">
    <name type="scientific">Litoribrevibacter euphylliae</name>
    <dbReference type="NCBI Taxonomy" id="1834034"/>
    <lineage>
        <taxon>Bacteria</taxon>
        <taxon>Pseudomonadati</taxon>
        <taxon>Pseudomonadota</taxon>
        <taxon>Gammaproteobacteria</taxon>
        <taxon>Oceanospirillales</taxon>
        <taxon>Oceanospirillaceae</taxon>
        <taxon>Litoribrevibacter</taxon>
    </lineage>
</organism>
<gene>
    <name evidence="3" type="ORF">ACFOEK_14805</name>
</gene>